<feature type="compositionally biased region" description="Low complexity" evidence="4">
    <location>
        <begin position="610"/>
        <end position="623"/>
    </location>
</feature>
<dbReference type="SUPFAM" id="SSF52743">
    <property type="entry name" value="Subtilisin-like"/>
    <property type="match status" value="1"/>
</dbReference>
<dbReference type="PANTHER" id="PTHR23155">
    <property type="entry name" value="DISEASE RESISTANCE PROTEIN RP"/>
    <property type="match status" value="1"/>
</dbReference>
<dbReference type="Pfam" id="PF23559">
    <property type="entry name" value="WHD_DRP"/>
    <property type="match status" value="1"/>
</dbReference>
<dbReference type="InterPro" id="IPR038005">
    <property type="entry name" value="RX-like_CC"/>
</dbReference>
<sequence length="1279" mass="144400">MAETVVSSLIDRLVPLLTQEAKQLRGIHGEVADIKDELDIIQSFLKDADARAAAEEDNSEGVKTWVKQVREVAIRIDVAIDQYLLQVAQHGPHRPGFTGFVHKTTHSLKTLKLRHKIAMRFKRSKHQCRKSRQEVKDTASNPLVKDLAAMLQKLGGPPHRIVVSVVGMGGLSKTTLAKKVYDHQTVRGHFDCHAWISVSQSYNIEDLLRSMIKQFCEVKKELPPVGVDTMDEVSLNKNLRDYLQQKRYVVVFDDLQPVSPEKAWELFCKRAFRFDFGGQCPTELEKLSREIVKKCQGLPLANTTIGGLLSTKNKTLFEWRNLHDNLGFELGRNPYLAGVNKVLSLSFEDLPYHLKSCLLYFGMYPESFGIPSIRLIRQWIVEGFVNKINDKALEDIAREYLTELISRSLVQVLEVAFGEVATCRIHDILHEIIQQKMEDLCFGHVLSKGGSSFEGLTRPISVNRASHGVLEQFKKSFIHSLLFFNINEFPISFMSKFLQNFKLVKTNTHLPHPSLARRPLSSLSSPASLIPQLDNDGHGTHTASIVAGSPVGNASLLDYAQGTAPGMASQSRVVAYKDFRKKRERERERERARARGEDQSELQSAPISNPSSSPRARTSPTTAIDASRDRAVDRDLAKRRSQSRLREIASDRDRDRRRDLAKRRPRDRDVDRDLAFARSRLREIAPARSRSRIAIVHEDPGPNSHRLMLLHKTCGIWNSSPSGFAWAGTQLYKQEYICIEQQEAVKKYANSCPALPEDPGPLRISGLWQPLGHATACTYYWYVLQFVPIAVSFNALYAWDQDPRYNNSDFAMDSTHMDLRKQYISLPHPFFFCPRDPLNRGHCFLLLGWEPLGILEMENSDSSYPQVPPGSLPGLSCKMVVRDPLVGYIQVPRAFISNILLSLQVSSSSVIGTPEIPNMGAPRDPSNEIFFSWSRFIIKYIFHKVYFVLDEMTEIGNDFCGLPIQSLFRPCWNKGSPQLCWDQGSPQLCWDQGSPKLCFPGVKDLLDFAGIKDVLSLAGIKDLLSFVGTKDFLGFAGIKDLPGFAFLESRISWTLLELIICTQPCWNKGSPQLCWNQGFLRLCWDQGSPRLCFPGVKDLLDFAELRCTQPCWNKGSPQLCWDQGSPQLCWDQGSPKLCFPGVKDLLDFAGIKDVLSLAGIKDLLSFVGTKELCWDQGSPFAFLESRISWTLLELRIHEDPGPNSHRLMLLHKTCGIWNSSPSGFAWAGTQLYKQEYICIEQQEAVKKYANSCPALPEDPGPLRISGLWQPLGIPAQFFH</sequence>
<evidence type="ECO:0000256" key="3">
    <source>
        <dbReference type="ARBA" id="ARBA00022821"/>
    </source>
</evidence>
<evidence type="ECO:0000259" key="6">
    <source>
        <dbReference type="Pfam" id="PF18052"/>
    </source>
</evidence>
<dbReference type="Gene3D" id="3.40.50.200">
    <property type="entry name" value="Peptidase S8/S53 domain"/>
    <property type="match status" value="1"/>
</dbReference>
<dbReference type="InterPro" id="IPR027417">
    <property type="entry name" value="P-loop_NTPase"/>
</dbReference>
<feature type="compositionally biased region" description="Basic and acidic residues" evidence="4">
    <location>
        <begin position="585"/>
        <end position="598"/>
    </location>
</feature>
<feature type="domain" description="Disease resistance protein winged helix" evidence="7">
    <location>
        <begin position="363"/>
        <end position="433"/>
    </location>
</feature>
<keyword evidence="2" id="KW-0547">Nucleotide-binding</keyword>
<evidence type="ECO:0000259" key="5">
    <source>
        <dbReference type="Pfam" id="PF00931"/>
    </source>
</evidence>
<dbReference type="GO" id="GO:0098542">
    <property type="term" value="P:defense response to other organism"/>
    <property type="evidence" value="ECO:0007669"/>
    <property type="project" value="TreeGrafter"/>
</dbReference>
<dbReference type="EnsemblPlants" id="QL08p000591:mrna">
    <property type="protein sequence ID" value="QL08p000591:mrna"/>
    <property type="gene ID" value="QL08p000591"/>
</dbReference>
<evidence type="ECO:0000313" key="9">
    <source>
        <dbReference type="Proteomes" id="UP000594261"/>
    </source>
</evidence>
<feature type="domain" description="NB-ARC" evidence="5">
    <location>
        <begin position="149"/>
        <end position="255"/>
    </location>
</feature>
<accession>A0A7N2M9N4</accession>
<dbReference type="EMBL" id="LRBV02000008">
    <property type="status" value="NOT_ANNOTATED_CDS"/>
    <property type="molecule type" value="Genomic_DNA"/>
</dbReference>
<keyword evidence="1" id="KW-0677">Repeat</keyword>
<evidence type="ECO:0000313" key="8">
    <source>
        <dbReference type="EnsemblPlants" id="QL08p000591:mrna"/>
    </source>
</evidence>
<organism evidence="8 9">
    <name type="scientific">Quercus lobata</name>
    <name type="common">Valley oak</name>
    <dbReference type="NCBI Taxonomy" id="97700"/>
    <lineage>
        <taxon>Eukaryota</taxon>
        <taxon>Viridiplantae</taxon>
        <taxon>Streptophyta</taxon>
        <taxon>Embryophyta</taxon>
        <taxon>Tracheophyta</taxon>
        <taxon>Spermatophyta</taxon>
        <taxon>Magnoliopsida</taxon>
        <taxon>eudicotyledons</taxon>
        <taxon>Gunneridae</taxon>
        <taxon>Pentapetalae</taxon>
        <taxon>rosids</taxon>
        <taxon>fabids</taxon>
        <taxon>Fagales</taxon>
        <taxon>Fagaceae</taxon>
        <taxon>Quercus</taxon>
    </lineage>
</organism>
<dbReference type="Gene3D" id="1.10.10.10">
    <property type="entry name" value="Winged helix-like DNA-binding domain superfamily/Winged helix DNA-binding domain"/>
    <property type="match status" value="1"/>
</dbReference>
<dbReference type="PRINTS" id="PR00364">
    <property type="entry name" value="DISEASERSIST"/>
</dbReference>
<feature type="region of interest" description="Disordered" evidence="4">
    <location>
        <begin position="515"/>
        <end position="546"/>
    </location>
</feature>
<dbReference type="PANTHER" id="PTHR23155:SF1052">
    <property type="entry name" value="DISEASE RESISTANCE PROTEIN RPM1"/>
    <property type="match status" value="1"/>
</dbReference>
<dbReference type="AlphaFoldDB" id="A0A7N2M9N4"/>
<dbReference type="Pfam" id="PF18052">
    <property type="entry name" value="Rx_N"/>
    <property type="match status" value="1"/>
</dbReference>
<protein>
    <recommendedName>
        <fullName evidence="10">Disease resistance protein</fullName>
    </recommendedName>
</protein>
<evidence type="ECO:0000256" key="1">
    <source>
        <dbReference type="ARBA" id="ARBA00022737"/>
    </source>
</evidence>
<dbReference type="FunFam" id="1.10.10.10:FF:000322">
    <property type="entry name" value="Probable disease resistance protein At1g63360"/>
    <property type="match status" value="1"/>
</dbReference>
<dbReference type="InParanoid" id="A0A7N2M9N4"/>
<evidence type="ECO:0000256" key="2">
    <source>
        <dbReference type="ARBA" id="ARBA00022741"/>
    </source>
</evidence>
<name>A0A7N2M9N4_QUELO</name>
<evidence type="ECO:0000256" key="4">
    <source>
        <dbReference type="SAM" id="MobiDB-lite"/>
    </source>
</evidence>
<reference evidence="8" key="2">
    <citation type="submission" date="2021-01" db="UniProtKB">
        <authorList>
            <consortium name="EnsemblPlants"/>
        </authorList>
    </citation>
    <scope>IDENTIFICATION</scope>
</reference>
<dbReference type="SUPFAM" id="SSF52540">
    <property type="entry name" value="P-loop containing nucleoside triphosphate hydrolases"/>
    <property type="match status" value="1"/>
</dbReference>
<dbReference type="CDD" id="cd14798">
    <property type="entry name" value="RX-CC_like"/>
    <property type="match status" value="1"/>
</dbReference>
<dbReference type="Gramene" id="QL08p000591:mrna">
    <property type="protein sequence ID" value="QL08p000591:mrna"/>
    <property type="gene ID" value="QL08p000591"/>
</dbReference>
<keyword evidence="3" id="KW-0611">Plant defense</keyword>
<dbReference type="InterPro" id="IPR058922">
    <property type="entry name" value="WHD_DRP"/>
</dbReference>
<dbReference type="GO" id="GO:0006508">
    <property type="term" value="P:proteolysis"/>
    <property type="evidence" value="ECO:0007669"/>
    <property type="project" value="InterPro"/>
</dbReference>
<feature type="domain" description="Disease resistance N-terminal" evidence="6">
    <location>
        <begin position="5"/>
        <end position="93"/>
    </location>
</feature>
<dbReference type="GO" id="GO:0043531">
    <property type="term" value="F:ADP binding"/>
    <property type="evidence" value="ECO:0007669"/>
    <property type="project" value="InterPro"/>
</dbReference>
<dbReference type="Gene3D" id="3.40.50.300">
    <property type="entry name" value="P-loop containing nucleotide triphosphate hydrolases"/>
    <property type="match status" value="1"/>
</dbReference>
<feature type="region of interest" description="Disordered" evidence="4">
    <location>
        <begin position="579"/>
        <end position="668"/>
    </location>
</feature>
<dbReference type="InterPro" id="IPR036852">
    <property type="entry name" value="Peptidase_S8/S53_dom_sf"/>
</dbReference>
<proteinExistence type="predicted"/>
<dbReference type="InterPro" id="IPR041118">
    <property type="entry name" value="Rx_N"/>
</dbReference>
<dbReference type="Proteomes" id="UP000594261">
    <property type="component" value="Chromosome 8"/>
</dbReference>
<dbReference type="Pfam" id="PF00931">
    <property type="entry name" value="NB-ARC"/>
    <property type="match status" value="1"/>
</dbReference>
<feature type="compositionally biased region" description="Low complexity" evidence="4">
    <location>
        <begin position="515"/>
        <end position="529"/>
    </location>
</feature>
<evidence type="ECO:0000259" key="7">
    <source>
        <dbReference type="Pfam" id="PF23559"/>
    </source>
</evidence>
<feature type="compositionally biased region" description="Basic and acidic residues" evidence="4">
    <location>
        <begin position="626"/>
        <end position="658"/>
    </location>
</feature>
<evidence type="ECO:0008006" key="10">
    <source>
        <dbReference type="Google" id="ProtNLM"/>
    </source>
</evidence>
<keyword evidence="9" id="KW-1185">Reference proteome</keyword>
<dbReference type="InterPro" id="IPR044974">
    <property type="entry name" value="Disease_R_plants"/>
</dbReference>
<dbReference type="InterPro" id="IPR036388">
    <property type="entry name" value="WH-like_DNA-bd_sf"/>
</dbReference>
<dbReference type="InterPro" id="IPR002182">
    <property type="entry name" value="NB-ARC"/>
</dbReference>
<reference evidence="8 9" key="1">
    <citation type="journal article" date="2016" name="G3 (Bethesda)">
        <title>First Draft Assembly and Annotation of the Genome of a California Endemic Oak Quercus lobata Nee (Fagaceae).</title>
        <authorList>
            <person name="Sork V.L."/>
            <person name="Fitz-Gibbon S.T."/>
            <person name="Puiu D."/>
            <person name="Crepeau M."/>
            <person name="Gugger P.F."/>
            <person name="Sherman R."/>
            <person name="Stevens K."/>
            <person name="Langley C.H."/>
            <person name="Pellegrini M."/>
            <person name="Salzberg S.L."/>
        </authorList>
    </citation>
    <scope>NUCLEOTIDE SEQUENCE [LARGE SCALE GENOMIC DNA]</scope>
    <source>
        <strain evidence="8 9">cv. SW786</strain>
    </source>
</reference>
<dbReference type="GO" id="GO:0004252">
    <property type="term" value="F:serine-type endopeptidase activity"/>
    <property type="evidence" value="ECO:0007669"/>
    <property type="project" value="InterPro"/>
</dbReference>
<dbReference type="Gene3D" id="1.20.5.4130">
    <property type="match status" value="1"/>
</dbReference>